<accession>A0A1T4N357</accession>
<feature type="domain" description="RNA polymerase sigma-70 region 2" evidence="7">
    <location>
        <begin position="27"/>
        <end position="94"/>
    </location>
</feature>
<dbReference type="Pfam" id="PF08281">
    <property type="entry name" value="Sigma70_r4_2"/>
    <property type="match status" value="1"/>
</dbReference>
<dbReference type="SUPFAM" id="SSF88659">
    <property type="entry name" value="Sigma3 and sigma4 domains of RNA polymerase sigma factors"/>
    <property type="match status" value="1"/>
</dbReference>
<evidence type="ECO:0000259" key="8">
    <source>
        <dbReference type="Pfam" id="PF08281"/>
    </source>
</evidence>
<keyword evidence="2 6" id="KW-0805">Transcription regulation</keyword>
<dbReference type="SUPFAM" id="SSF88946">
    <property type="entry name" value="Sigma2 domain of RNA polymerase sigma factors"/>
    <property type="match status" value="1"/>
</dbReference>
<dbReference type="InterPro" id="IPR013249">
    <property type="entry name" value="RNA_pol_sigma70_r4_t2"/>
</dbReference>
<feature type="domain" description="RNA polymerase sigma factor 70 region 4 type 2" evidence="8">
    <location>
        <begin position="122"/>
        <end position="173"/>
    </location>
</feature>
<evidence type="ECO:0000256" key="2">
    <source>
        <dbReference type="ARBA" id="ARBA00023015"/>
    </source>
</evidence>
<comment type="similarity">
    <text evidence="1 6">Belongs to the sigma-70 factor family. ECF subfamily.</text>
</comment>
<evidence type="ECO:0000256" key="3">
    <source>
        <dbReference type="ARBA" id="ARBA00023082"/>
    </source>
</evidence>
<dbReference type="Pfam" id="PF04542">
    <property type="entry name" value="Sigma70_r2"/>
    <property type="match status" value="1"/>
</dbReference>
<dbReference type="Gene3D" id="1.10.1740.10">
    <property type="match status" value="1"/>
</dbReference>
<dbReference type="PANTHER" id="PTHR43133">
    <property type="entry name" value="RNA POLYMERASE ECF-TYPE SIGMA FACTO"/>
    <property type="match status" value="1"/>
</dbReference>
<dbReference type="InterPro" id="IPR013324">
    <property type="entry name" value="RNA_pol_sigma_r3/r4-like"/>
</dbReference>
<evidence type="ECO:0000313" key="10">
    <source>
        <dbReference type="Proteomes" id="UP000189956"/>
    </source>
</evidence>
<dbReference type="PROSITE" id="PS01063">
    <property type="entry name" value="SIGMA70_ECF"/>
    <property type="match status" value="1"/>
</dbReference>
<dbReference type="GO" id="GO:0003677">
    <property type="term" value="F:DNA binding"/>
    <property type="evidence" value="ECO:0007669"/>
    <property type="project" value="UniProtKB-KW"/>
</dbReference>
<keyword evidence="4 6" id="KW-0238">DNA-binding</keyword>
<dbReference type="InterPro" id="IPR014284">
    <property type="entry name" value="RNA_pol_sigma-70_dom"/>
</dbReference>
<sequence length="184" mass="21217">MDRHHLLTDEACIERVKAGDTEAFGLLVGRYNDRLIRMVMPLVKEKADAEDLVQEVMIKAFEHLGSFHGQCAFSTWLYRIAYNRAVSDMRRKSKYIEIPLEEGVISDEADDEEQESRQTPEALQWALSLLDPGDRTLLSLYYGEGKSVAELCVITDQSASNIKIRLFRLRNKLKKLMSSYEERQ</sequence>
<evidence type="ECO:0000256" key="5">
    <source>
        <dbReference type="ARBA" id="ARBA00023163"/>
    </source>
</evidence>
<proteinExistence type="inferred from homology"/>
<dbReference type="InterPro" id="IPR036388">
    <property type="entry name" value="WH-like_DNA-bd_sf"/>
</dbReference>
<dbReference type="InterPro" id="IPR013325">
    <property type="entry name" value="RNA_pol_sigma_r2"/>
</dbReference>
<dbReference type="PANTHER" id="PTHR43133:SF8">
    <property type="entry name" value="RNA POLYMERASE SIGMA FACTOR HI_1459-RELATED"/>
    <property type="match status" value="1"/>
</dbReference>
<dbReference type="Proteomes" id="UP000189956">
    <property type="component" value="Unassembled WGS sequence"/>
</dbReference>
<dbReference type="GO" id="GO:0006352">
    <property type="term" value="P:DNA-templated transcription initiation"/>
    <property type="evidence" value="ECO:0007669"/>
    <property type="project" value="InterPro"/>
</dbReference>
<evidence type="ECO:0000256" key="1">
    <source>
        <dbReference type="ARBA" id="ARBA00010641"/>
    </source>
</evidence>
<dbReference type="AlphaFoldDB" id="A0A1T4N357"/>
<dbReference type="RefSeq" id="WP_025838298.1">
    <property type="nucleotide sequence ID" value="NZ_FUWL01000017.1"/>
</dbReference>
<evidence type="ECO:0000256" key="6">
    <source>
        <dbReference type="RuleBase" id="RU000716"/>
    </source>
</evidence>
<protein>
    <recommendedName>
        <fullName evidence="6">RNA polymerase sigma factor</fullName>
    </recommendedName>
</protein>
<organism evidence="9 10">
    <name type="scientific">Porphyromonas cangingivalis</name>
    <dbReference type="NCBI Taxonomy" id="36874"/>
    <lineage>
        <taxon>Bacteria</taxon>
        <taxon>Pseudomonadati</taxon>
        <taxon>Bacteroidota</taxon>
        <taxon>Bacteroidia</taxon>
        <taxon>Bacteroidales</taxon>
        <taxon>Porphyromonadaceae</taxon>
        <taxon>Porphyromonas</taxon>
    </lineage>
</organism>
<dbReference type="InterPro" id="IPR000838">
    <property type="entry name" value="RNA_pol_sigma70_ECF_CS"/>
</dbReference>
<dbReference type="GO" id="GO:0016987">
    <property type="term" value="F:sigma factor activity"/>
    <property type="evidence" value="ECO:0007669"/>
    <property type="project" value="UniProtKB-KW"/>
</dbReference>
<evidence type="ECO:0000256" key="4">
    <source>
        <dbReference type="ARBA" id="ARBA00023125"/>
    </source>
</evidence>
<dbReference type="InterPro" id="IPR007627">
    <property type="entry name" value="RNA_pol_sigma70_r2"/>
</dbReference>
<dbReference type="InterPro" id="IPR039425">
    <property type="entry name" value="RNA_pol_sigma-70-like"/>
</dbReference>
<evidence type="ECO:0000313" key="9">
    <source>
        <dbReference type="EMBL" id="SJZ73749.1"/>
    </source>
</evidence>
<dbReference type="NCBIfam" id="TIGR02937">
    <property type="entry name" value="sigma70-ECF"/>
    <property type="match status" value="1"/>
</dbReference>
<dbReference type="EMBL" id="FUWL01000017">
    <property type="protein sequence ID" value="SJZ73749.1"/>
    <property type="molecule type" value="Genomic_DNA"/>
</dbReference>
<keyword evidence="3 6" id="KW-0731">Sigma factor</keyword>
<keyword evidence="5 6" id="KW-0804">Transcription</keyword>
<name>A0A1T4N357_PORCN</name>
<reference evidence="9 10" key="1">
    <citation type="submission" date="2017-02" db="EMBL/GenBank/DDBJ databases">
        <authorList>
            <person name="Peterson S.W."/>
        </authorList>
    </citation>
    <scope>NUCLEOTIDE SEQUENCE [LARGE SCALE GENOMIC DNA]</scope>
    <source>
        <strain evidence="9 10">ATCC 700135</strain>
    </source>
</reference>
<dbReference type="Gene3D" id="1.10.10.10">
    <property type="entry name" value="Winged helix-like DNA-binding domain superfamily/Winged helix DNA-binding domain"/>
    <property type="match status" value="1"/>
</dbReference>
<gene>
    <name evidence="9" type="ORF">SAMN02745205_01767</name>
</gene>
<evidence type="ECO:0000259" key="7">
    <source>
        <dbReference type="Pfam" id="PF04542"/>
    </source>
</evidence>